<organism evidence="3 4">
    <name type="scientific">Rubellimicrobium mesophilum DSM 19309</name>
    <dbReference type="NCBI Taxonomy" id="442562"/>
    <lineage>
        <taxon>Bacteria</taxon>
        <taxon>Pseudomonadati</taxon>
        <taxon>Pseudomonadota</taxon>
        <taxon>Alphaproteobacteria</taxon>
        <taxon>Rhodobacterales</taxon>
        <taxon>Roseobacteraceae</taxon>
        <taxon>Rubellimicrobium</taxon>
    </lineage>
</organism>
<dbReference type="Gene3D" id="3.40.1360.10">
    <property type="match status" value="1"/>
</dbReference>
<evidence type="ECO:0000313" key="4">
    <source>
        <dbReference type="Proteomes" id="UP000019666"/>
    </source>
</evidence>
<protein>
    <submittedName>
        <fullName evidence="3">Virulence-associated protein E</fullName>
    </submittedName>
</protein>
<dbReference type="Pfam" id="PF23639">
    <property type="entry name" value="DUF7146"/>
    <property type="match status" value="1"/>
</dbReference>
<proteinExistence type="predicted"/>
<dbReference type="Proteomes" id="UP000019666">
    <property type="component" value="Unassembled WGS sequence"/>
</dbReference>
<reference evidence="3 4" key="1">
    <citation type="submission" date="2013-02" db="EMBL/GenBank/DDBJ databases">
        <authorList>
            <person name="Fiebig A."/>
            <person name="Goeker M."/>
            <person name="Klenk H.-P.P."/>
        </authorList>
    </citation>
    <scope>NUCLEOTIDE SEQUENCE [LARGE SCALE GENOMIC DNA]</scope>
    <source>
        <strain evidence="3 4">DSM 19309</strain>
    </source>
</reference>
<dbReference type="Pfam" id="PF13362">
    <property type="entry name" value="Toprim_3"/>
    <property type="match status" value="1"/>
</dbReference>
<dbReference type="InterPro" id="IPR006171">
    <property type="entry name" value="TOPRIM_dom"/>
</dbReference>
<evidence type="ECO:0000313" key="3">
    <source>
        <dbReference type="EMBL" id="EYD75383.1"/>
    </source>
</evidence>
<feature type="domain" description="DUF7146" evidence="2">
    <location>
        <begin position="97"/>
        <end position="198"/>
    </location>
</feature>
<feature type="domain" description="Toprim" evidence="1">
    <location>
        <begin position="205"/>
        <end position="292"/>
    </location>
</feature>
<dbReference type="HOGENOM" id="CLU_059689_2_0_5"/>
<gene>
    <name evidence="3" type="ORF">Rumeso_03030</name>
</gene>
<accession>A0A017HMI2</accession>
<dbReference type="EMBL" id="AOSK01000083">
    <property type="protein sequence ID" value="EYD75383.1"/>
    <property type="molecule type" value="Genomic_DNA"/>
</dbReference>
<dbReference type="InterPro" id="IPR055570">
    <property type="entry name" value="DUF7146"/>
</dbReference>
<evidence type="ECO:0000259" key="2">
    <source>
        <dbReference type="Pfam" id="PF23639"/>
    </source>
</evidence>
<dbReference type="InterPro" id="IPR034154">
    <property type="entry name" value="TOPRIM_DnaG/twinkle"/>
</dbReference>
<keyword evidence="4" id="KW-1185">Reference proteome</keyword>
<dbReference type="STRING" id="442562.Rumeso_03030"/>
<evidence type="ECO:0000259" key="1">
    <source>
        <dbReference type="Pfam" id="PF13362"/>
    </source>
</evidence>
<dbReference type="PATRIC" id="fig|442562.3.peg.2980"/>
<dbReference type="CDD" id="cd01029">
    <property type="entry name" value="TOPRIM_primases"/>
    <property type="match status" value="1"/>
</dbReference>
<comment type="caution">
    <text evidence="3">The sequence shown here is derived from an EMBL/GenBank/DDBJ whole genome shotgun (WGS) entry which is preliminary data.</text>
</comment>
<sequence length="302" mass="32444">MMNARDLTHALKGTWFGQYGIACCPAHGDRSPSLSIKDGQDGRLLLHCFAGCSYETVRDALQDRGLLEEPWRPALPQPHVLHRPEAATPTGDRDDAARTERALALWKASGPASGTLVETYLASRGLVLPPGDVLRFHPGLKHPSGGRWPAMVARVTRGLDGAPLAIHRTFLARDGAGKAPVSPDKMMLGPTRGGVVRLAEASERVMVGEGIETCLSVMQALGGQPSWAALSTSGLRSLDLPSSVREVVILADGDDPGEAAARAAAQRWQRDGRRVRIARPLLGQDFNDLLRGNLRLTNEVRA</sequence>
<name>A0A017HMI2_9RHOB</name>
<dbReference type="AlphaFoldDB" id="A0A017HMI2"/>